<accession>A0ABY5MQ56</accession>
<evidence type="ECO:0008006" key="3">
    <source>
        <dbReference type="Google" id="ProtNLM"/>
    </source>
</evidence>
<evidence type="ECO:0000313" key="1">
    <source>
        <dbReference type="EMBL" id="UUP19296.1"/>
    </source>
</evidence>
<dbReference type="EMBL" id="CP030941">
    <property type="protein sequence ID" value="UUP19296.1"/>
    <property type="molecule type" value="Genomic_DNA"/>
</dbReference>
<organism evidence="1 2">
    <name type="scientific">Nitratireductor thuwali</name>
    <dbReference type="NCBI Taxonomy" id="2267699"/>
    <lineage>
        <taxon>Bacteria</taxon>
        <taxon>Pseudomonadati</taxon>
        <taxon>Pseudomonadota</taxon>
        <taxon>Alphaproteobacteria</taxon>
        <taxon>Hyphomicrobiales</taxon>
        <taxon>Phyllobacteriaceae</taxon>
        <taxon>Nitratireductor</taxon>
    </lineage>
</organism>
<proteinExistence type="predicted"/>
<dbReference type="Proteomes" id="UP001342418">
    <property type="component" value="Chromosome"/>
</dbReference>
<keyword evidence="2" id="KW-1185">Reference proteome</keyword>
<gene>
    <name evidence="1" type="ORF">NTH_03792</name>
</gene>
<reference evidence="1 2" key="1">
    <citation type="submission" date="2018-07" db="EMBL/GenBank/DDBJ databases">
        <title>Genome sequence of Nitratireductor thuwali#1536.</title>
        <authorList>
            <person name="Michoud G."/>
            <person name="Merlino G."/>
            <person name="Sefrji F.O."/>
            <person name="Daffonchio D."/>
        </authorList>
    </citation>
    <scope>NUCLEOTIDE SEQUENCE [LARGE SCALE GENOMIC DNA]</scope>
    <source>
        <strain evidence="2">Nit1536</strain>
    </source>
</reference>
<evidence type="ECO:0000313" key="2">
    <source>
        <dbReference type="Proteomes" id="UP001342418"/>
    </source>
</evidence>
<name>A0ABY5MQ56_9HYPH</name>
<protein>
    <recommendedName>
        <fullName evidence="3">CopG family transcriptional regulator</fullName>
    </recommendedName>
</protein>
<sequence length="65" mass="7521">MLVRLQPDLLRALDMFIDRSGGRMSRPEALRLAFREWAESLGYLPHELHAEEGKRPEELNASNDD</sequence>